<dbReference type="STRING" id="46506.AA415_01066"/>
<dbReference type="GO" id="GO:0009003">
    <property type="term" value="F:signal peptidase activity"/>
    <property type="evidence" value="ECO:0007669"/>
    <property type="project" value="UniProtKB-EC"/>
</dbReference>
<dbReference type="GO" id="GO:0004252">
    <property type="term" value="F:serine-type endopeptidase activity"/>
    <property type="evidence" value="ECO:0007669"/>
    <property type="project" value="InterPro"/>
</dbReference>
<dbReference type="GO" id="GO:0016020">
    <property type="term" value="C:membrane"/>
    <property type="evidence" value="ECO:0007669"/>
    <property type="project" value="UniProtKB-SubCell"/>
</dbReference>
<dbReference type="EC" id="3.4.21.89" evidence="3"/>
<evidence type="ECO:0000313" key="5">
    <source>
        <dbReference type="EMBL" id="KWR55997.1"/>
    </source>
</evidence>
<dbReference type="GO" id="GO:0006465">
    <property type="term" value="P:signal peptide processing"/>
    <property type="evidence" value="ECO:0007669"/>
    <property type="project" value="InterPro"/>
</dbReference>
<dbReference type="InterPro" id="IPR000223">
    <property type="entry name" value="Pept_S26A_signal_pept_1"/>
</dbReference>
<dbReference type="EMBL" id="LRGC01000004">
    <property type="protein sequence ID" value="KWR55997.1"/>
    <property type="molecule type" value="Genomic_DNA"/>
</dbReference>
<dbReference type="AlphaFoldDB" id="A0A108T9U4"/>
<accession>A0A108T9U4</accession>
<keyword evidence="6" id="KW-1185">Reference proteome</keyword>
<gene>
    <name evidence="5" type="primary">lepB_1</name>
    <name evidence="5" type="ORF">AA415_01066</name>
</gene>
<dbReference type="InterPro" id="IPR036286">
    <property type="entry name" value="LexA/Signal_pep-like_sf"/>
</dbReference>
<evidence type="ECO:0000259" key="4">
    <source>
        <dbReference type="Pfam" id="PF10502"/>
    </source>
</evidence>
<comment type="caution">
    <text evidence="5">The sequence shown here is derived from an EMBL/GenBank/DDBJ whole genome shotgun (WGS) entry which is preliminary data.</text>
</comment>
<evidence type="ECO:0000313" key="6">
    <source>
        <dbReference type="Proteomes" id="UP000056419"/>
    </source>
</evidence>
<protein>
    <recommendedName>
        <fullName evidence="2 3">Signal peptidase I</fullName>
        <ecNumber evidence="3">3.4.21.89</ecNumber>
    </recommendedName>
</protein>
<name>A0A108T9U4_BACSE</name>
<feature type="domain" description="Peptidase S26" evidence="4">
    <location>
        <begin position="8"/>
        <end position="114"/>
    </location>
</feature>
<keyword evidence="3" id="KW-0645">Protease</keyword>
<comment type="subcellular location">
    <subcellularLocation>
        <location evidence="3">Membrane</location>
        <topology evidence="3">Single-pass type II membrane protein</topology>
    </subcellularLocation>
</comment>
<evidence type="ECO:0000256" key="2">
    <source>
        <dbReference type="ARBA" id="ARBA00019232"/>
    </source>
</evidence>
<dbReference type="RefSeq" id="WP_060385504.1">
    <property type="nucleotide sequence ID" value="NZ_LRGC01000004.1"/>
</dbReference>
<dbReference type="SUPFAM" id="SSF51306">
    <property type="entry name" value="LexA/Signal peptidase"/>
    <property type="match status" value="1"/>
</dbReference>
<sequence>MRRRNWKIAATLTGVILTVILLRSCVATSYLIPSTGMENSLYRGERILVNKWSYGLRLPFISLWGYHRWGDKPVRKDDILVFNNPANLSQTAIDQREVYIGRCLGVPGDTLWVDSLFSVIPSEKNAPDQKFLYTYPRKKEKQLDSLLTILSIRPNVLLGQDTAKNVRSFSRYEYYLLEQALGTNNWIEPVDKEDSVDVLKPLIIPGKGKAVRVYPWNMTLLRNTLVLHERKRADIKNDTLYIEGKPVQHCYFMKDYYWVGANNSINLSDSRLFGLVPKDHVIGKAAVIWFSKEQDTGFFNGYRWDRIWRRIK</sequence>
<comment type="similarity">
    <text evidence="1 3">Belongs to the peptidase S26 family.</text>
</comment>
<dbReference type="CDD" id="cd06530">
    <property type="entry name" value="S26_SPase_I"/>
    <property type="match status" value="1"/>
</dbReference>
<comment type="catalytic activity">
    <reaction evidence="3">
        <text>Cleavage of hydrophobic, N-terminal signal or leader sequences from secreted and periplasmic proteins.</text>
        <dbReference type="EC" id="3.4.21.89"/>
    </reaction>
</comment>
<evidence type="ECO:0000256" key="3">
    <source>
        <dbReference type="RuleBase" id="RU362042"/>
    </source>
</evidence>
<dbReference type="NCBIfam" id="TIGR02227">
    <property type="entry name" value="sigpep_I_bact"/>
    <property type="match status" value="1"/>
</dbReference>
<evidence type="ECO:0000256" key="1">
    <source>
        <dbReference type="ARBA" id="ARBA00009370"/>
    </source>
</evidence>
<dbReference type="PANTHER" id="PTHR43390:SF1">
    <property type="entry name" value="CHLOROPLAST PROCESSING PEPTIDASE"/>
    <property type="match status" value="1"/>
</dbReference>
<dbReference type="PRINTS" id="PR00727">
    <property type="entry name" value="LEADERPTASE"/>
</dbReference>
<organism evidence="5 6">
    <name type="scientific">Bacteroides stercoris</name>
    <dbReference type="NCBI Taxonomy" id="46506"/>
    <lineage>
        <taxon>Bacteria</taxon>
        <taxon>Pseudomonadati</taxon>
        <taxon>Bacteroidota</taxon>
        <taxon>Bacteroidia</taxon>
        <taxon>Bacteroidales</taxon>
        <taxon>Bacteroidaceae</taxon>
        <taxon>Bacteroides</taxon>
    </lineage>
</organism>
<dbReference type="InterPro" id="IPR019533">
    <property type="entry name" value="Peptidase_S26"/>
</dbReference>
<proteinExistence type="inferred from homology"/>
<dbReference type="PANTHER" id="PTHR43390">
    <property type="entry name" value="SIGNAL PEPTIDASE I"/>
    <property type="match status" value="1"/>
</dbReference>
<dbReference type="PATRIC" id="fig|46506.5.peg.1144"/>
<dbReference type="Pfam" id="PF10502">
    <property type="entry name" value="Peptidase_S26"/>
    <property type="match status" value="1"/>
</dbReference>
<dbReference type="Gene3D" id="2.10.109.10">
    <property type="entry name" value="Umud Fragment, subunit A"/>
    <property type="match status" value="1"/>
</dbReference>
<reference evidence="5 6" key="1">
    <citation type="journal article" date="2016" name="BMC Genomics">
        <title>Type VI secretion systems of human gut Bacteroidales segregate into three genetic architectures, two of which are contained on mobile genetic elements.</title>
        <authorList>
            <person name="Coyne M.J."/>
            <person name="Roelofs K.G."/>
            <person name="Comstock L.E."/>
        </authorList>
    </citation>
    <scope>NUCLEOTIDE SEQUENCE [LARGE SCALE GENOMIC DNA]</scope>
    <source>
        <strain evidence="5 6">CL09T03C01</strain>
    </source>
</reference>
<keyword evidence="3 5" id="KW-0378">Hydrolase</keyword>
<dbReference type="Proteomes" id="UP000056419">
    <property type="component" value="Unassembled WGS sequence"/>
</dbReference>